<sequence length="448" mass="49434">MHGKFLPRHLSGRLFRVSENWKFFKEWRPYCDSLSVLTFTAGIQVWSLEDLYCLAYAPLQGTCLMDLEEDDYAPETLQKEIKFLQKFTSTSLEAFSKFFEKADISSAEGAAALYCMTSFFNRLQVVSLRAGTLAGELMALKKVDYHDTLKSLTSKAKAEGLHPEDTRLEDIVETDKEAEWDFPAAGKGKVEFRHSVSMVAPRDYEKDEAAQVSHQPVKPEFTRKKVRKATGYAKFNFSADDLQDSANKSDDDTEETNVGSQSSSSKTVRMQPDARWTFTLGSVNGSAGSTENEVVRRGSSVSLGTVQEIQDKDADANWHDSERHSGRYTRIRGRIPTGHASLMKSSSDDMLDVLLAEDSEEGRRARELLLHNTELNSSSPPVSVRSWSSESKEFPRVSVGAAKGSFGEAGADANHMLGGGDKKVSGSRSASCSGNALSIIECHLSPSS</sequence>
<dbReference type="GeneID" id="25268354"/>
<dbReference type="AlphaFoldDB" id="U6GME1"/>
<evidence type="ECO:0000256" key="1">
    <source>
        <dbReference type="SAM" id="MobiDB-lite"/>
    </source>
</evidence>
<dbReference type="RefSeq" id="XP_013249617.1">
    <property type="nucleotide sequence ID" value="XM_013394163.1"/>
</dbReference>
<evidence type="ECO:0000313" key="2">
    <source>
        <dbReference type="EMBL" id="CDI80448.1"/>
    </source>
</evidence>
<protein>
    <submittedName>
        <fullName evidence="2">Uncharacterized protein</fullName>
    </submittedName>
</protein>
<keyword evidence="3" id="KW-1185">Reference proteome</keyword>
<accession>U6GME1</accession>
<reference evidence="2" key="2">
    <citation type="submission" date="2013-10" db="EMBL/GenBank/DDBJ databases">
        <authorList>
            <person name="Aslett M."/>
        </authorList>
    </citation>
    <scope>NUCLEOTIDE SEQUENCE</scope>
    <source>
        <strain evidence="2">Houghton</strain>
    </source>
</reference>
<name>U6GME1_EIMAC</name>
<organism evidence="2 3">
    <name type="scientific">Eimeria acervulina</name>
    <name type="common">Coccidian parasite</name>
    <dbReference type="NCBI Taxonomy" id="5801"/>
    <lineage>
        <taxon>Eukaryota</taxon>
        <taxon>Sar</taxon>
        <taxon>Alveolata</taxon>
        <taxon>Apicomplexa</taxon>
        <taxon>Conoidasida</taxon>
        <taxon>Coccidia</taxon>
        <taxon>Eucoccidiorida</taxon>
        <taxon>Eimeriorina</taxon>
        <taxon>Eimeriidae</taxon>
        <taxon>Eimeria</taxon>
    </lineage>
</organism>
<gene>
    <name evidence="2" type="ORF">EAH_00002840</name>
</gene>
<dbReference type="EMBL" id="HG671211">
    <property type="protein sequence ID" value="CDI80448.1"/>
    <property type="molecule type" value="Genomic_DNA"/>
</dbReference>
<dbReference type="Proteomes" id="UP000018050">
    <property type="component" value="Unassembled WGS sequence"/>
</dbReference>
<evidence type="ECO:0000313" key="3">
    <source>
        <dbReference type="Proteomes" id="UP000018050"/>
    </source>
</evidence>
<dbReference type="OrthoDB" id="346167at2759"/>
<reference evidence="2" key="1">
    <citation type="submission" date="2013-10" db="EMBL/GenBank/DDBJ databases">
        <title>Genomic analysis of the causative agents of coccidiosis in chickens.</title>
        <authorList>
            <person name="Reid A.J."/>
            <person name="Blake D."/>
            <person name="Billington K."/>
            <person name="Browne H."/>
            <person name="Dunn M."/>
            <person name="Hung S."/>
            <person name="Kawahara F."/>
            <person name="Miranda-Saavedra D."/>
            <person name="Mourier T."/>
            <person name="Nagra H."/>
            <person name="Otto T.D."/>
            <person name="Rawlings N."/>
            <person name="Sanchez A."/>
            <person name="Sanders M."/>
            <person name="Subramaniam C."/>
            <person name="Tay Y."/>
            <person name="Dear P."/>
            <person name="Doerig C."/>
            <person name="Gruber A."/>
            <person name="Parkinson J."/>
            <person name="Shirley M."/>
            <person name="Wan K.L."/>
            <person name="Berriman M."/>
            <person name="Tomley F."/>
            <person name="Pain A."/>
        </authorList>
    </citation>
    <scope>NUCLEOTIDE SEQUENCE</scope>
    <source>
        <strain evidence="2">Houghton</strain>
    </source>
</reference>
<dbReference type="VEuPathDB" id="ToxoDB:EAH_00002840"/>
<dbReference type="OMA" id="ANWHDSE"/>
<proteinExistence type="predicted"/>
<feature type="region of interest" description="Disordered" evidence="1">
    <location>
        <begin position="242"/>
        <end position="271"/>
    </location>
</feature>
<feature type="compositionally biased region" description="Polar residues" evidence="1">
    <location>
        <begin position="256"/>
        <end position="268"/>
    </location>
</feature>